<dbReference type="Proteomes" id="UP000184121">
    <property type="component" value="Unassembled WGS sequence"/>
</dbReference>
<dbReference type="CDD" id="cd07817">
    <property type="entry name" value="SRPBCC_8"/>
    <property type="match status" value="1"/>
</dbReference>
<gene>
    <name evidence="3" type="ORF">SAMN05444366_3120</name>
</gene>
<evidence type="ECO:0000259" key="2">
    <source>
        <dbReference type="Pfam" id="PF03364"/>
    </source>
</evidence>
<protein>
    <submittedName>
        <fullName evidence="3">Uncharacterized membrane protein</fullName>
    </submittedName>
</protein>
<dbReference type="InterPro" id="IPR023393">
    <property type="entry name" value="START-like_dom_sf"/>
</dbReference>
<sequence length="226" mass="25074">METATTSQKKVSNSGTSKLKTNVSALERFLMVTSGGYLLYKGLSKEDKNITQIGSGGAMLLRGLSGYCPVYDAVDHLKNDKASNVNIRVNSIINKPISEVYNFWRDFENFPKFMNHLEAVKPLTYTTSKWTAKGPAGIGKITWNAEIIKDEKERLISWNSLPESSIKNAGKVVFRPSGKNTEIIVTISYHAPLGVAGESAAKLLNPYFEKLVKDDILNFKTYIESV</sequence>
<feature type="domain" description="Coenzyme Q-binding protein COQ10 START" evidence="2">
    <location>
        <begin position="93"/>
        <end position="206"/>
    </location>
</feature>
<accession>A0A1M7IEF4</accession>
<dbReference type="RefSeq" id="WP_072973863.1">
    <property type="nucleotide sequence ID" value="NZ_FRBY01000004.1"/>
</dbReference>
<dbReference type="OrthoDB" id="9797595at2"/>
<dbReference type="Gene3D" id="3.30.530.20">
    <property type="match status" value="1"/>
</dbReference>
<dbReference type="InterPro" id="IPR005031">
    <property type="entry name" value="COQ10_START"/>
</dbReference>
<dbReference type="AlphaFoldDB" id="A0A1M7IEF4"/>
<proteinExistence type="inferred from homology"/>
<organism evidence="3 4">
    <name type="scientific">Flavobacterium saccharophilum</name>
    <dbReference type="NCBI Taxonomy" id="29534"/>
    <lineage>
        <taxon>Bacteria</taxon>
        <taxon>Pseudomonadati</taxon>
        <taxon>Bacteroidota</taxon>
        <taxon>Flavobacteriia</taxon>
        <taxon>Flavobacteriales</taxon>
        <taxon>Flavobacteriaceae</taxon>
        <taxon>Flavobacterium</taxon>
    </lineage>
</organism>
<name>A0A1M7IEF4_9FLAO</name>
<evidence type="ECO:0000256" key="1">
    <source>
        <dbReference type="ARBA" id="ARBA00008918"/>
    </source>
</evidence>
<dbReference type="SUPFAM" id="SSF55961">
    <property type="entry name" value="Bet v1-like"/>
    <property type="match status" value="1"/>
</dbReference>
<comment type="similarity">
    <text evidence="1">Belongs to the ribosome association toxin RatA family.</text>
</comment>
<dbReference type="InterPro" id="IPR047137">
    <property type="entry name" value="ORF3"/>
</dbReference>
<dbReference type="PANTHER" id="PTHR33824:SF7">
    <property type="entry name" value="POLYKETIDE CYCLASE_DEHYDRASE AND LIPID TRANSPORT SUPERFAMILY PROTEIN"/>
    <property type="match status" value="1"/>
</dbReference>
<dbReference type="STRING" id="29534.SAMN05444366_3120"/>
<dbReference type="EMBL" id="FRBY01000004">
    <property type="protein sequence ID" value="SHM39141.1"/>
    <property type="molecule type" value="Genomic_DNA"/>
</dbReference>
<dbReference type="Pfam" id="PF03364">
    <property type="entry name" value="Polyketide_cyc"/>
    <property type="match status" value="1"/>
</dbReference>
<keyword evidence="4" id="KW-1185">Reference proteome</keyword>
<reference evidence="4" key="1">
    <citation type="submission" date="2016-11" db="EMBL/GenBank/DDBJ databases">
        <authorList>
            <person name="Varghese N."/>
            <person name="Submissions S."/>
        </authorList>
    </citation>
    <scope>NUCLEOTIDE SEQUENCE [LARGE SCALE GENOMIC DNA]</scope>
    <source>
        <strain evidence="4">DSM 1811</strain>
    </source>
</reference>
<evidence type="ECO:0000313" key="3">
    <source>
        <dbReference type="EMBL" id="SHM39141.1"/>
    </source>
</evidence>
<evidence type="ECO:0000313" key="4">
    <source>
        <dbReference type="Proteomes" id="UP000184121"/>
    </source>
</evidence>
<dbReference type="PANTHER" id="PTHR33824">
    <property type="entry name" value="POLYKETIDE CYCLASE/DEHYDRASE AND LIPID TRANSPORT SUPERFAMILY PROTEIN"/>
    <property type="match status" value="1"/>
</dbReference>